<organism evidence="5 6">
    <name type="scientific">Endozoicomonas elysicola</name>
    <dbReference type="NCBI Taxonomy" id="305900"/>
    <lineage>
        <taxon>Bacteria</taxon>
        <taxon>Pseudomonadati</taxon>
        <taxon>Pseudomonadota</taxon>
        <taxon>Gammaproteobacteria</taxon>
        <taxon>Oceanospirillales</taxon>
        <taxon>Endozoicomonadaceae</taxon>
        <taxon>Endozoicomonas</taxon>
    </lineage>
</organism>
<name>A0A081KBW8_9GAMM</name>
<dbReference type="SUPFAM" id="SSF53850">
    <property type="entry name" value="Periplasmic binding protein-like II"/>
    <property type="match status" value="1"/>
</dbReference>
<dbReference type="InterPro" id="IPR001638">
    <property type="entry name" value="Solute-binding_3/MltF_N"/>
</dbReference>
<dbReference type="Proteomes" id="UP000027997">
    <property type="component" value="Unassembled WGS sequence"/>
</dbReference>
<dbReference type="Gene3D" id="3.40.190.10">
    <property type="entry name" value="Periplasmic binding protein-like II"/>
    <property type="match status" value="2"/>
</dbReference>
<feature type="chain" id="PRO_5001758891" description="Solute-binding protein family 3/N-terminal domain-containing protein" evidence="3">
    <location>
        <begin position="22"/>
        <end position="262"/>
    </location>
</feature>
<keyword evidence="2 3" id="KW-0732">Signal</keyword>
<evidence type="ECO:0000256" key="2">
    <source>
        <dbReference type="ARBA" id="ARBA00022729"/>
    </source>
</evidence>
<evidence type="ECO:0000313" key="5">
    <source>
        <dbReference type="EMBL" id="KEI71644.1"/>
    </source>
</evidence>
<dbReference type="AlphaFoldDB" id="A0A081KBW8"/>
<evidence type="ECO:0000259" key="4">
    <source>
        <dbReference type="SMART" id="SM00062"/>
    </source>
</evidence>
<evidence type="ECO:0000256" key="3">
    <source>
        <dbReference type="SAM" id="SignalP"/>
    </source>
</evidence>
<feature type="signal peptide" evidence="3">
    <location>
        <begin position="1"/>
        <end position="21"/>
    </location>
</feature>
<dbReference type="RefSeq" id="WP_020583336.1">
    <property type="nucleotide sequence ID" value="NZ_JOJP01000001.1"/>
</dbReference>
<keyword evidence="6" id="KW-1185">Reference proteome</keyword>
<dbReference type="PANTHER" id="PTHR35936">
    <property type="entry name" value="MEMBRANE-BOUND LYTIC MUREIN TRANSGLYCOSYLASE F"/>
    <property type="match status" value="1"/>
</dbReference>
<dbReference type="STRING" id="305900.GV64_13655"/>
<dbReference type="Pfam" id="PF00497">
    <property type="entry name" value="SBP_bac_3"/>
    <property type="match status" value="1"/>
</dbReference>
<gene>
    <name evidence="5" type="ORF">GV64_13655</name>
</gene>
<protein>
    <recommendedName>
        <fullName evidence="4">Solute-binding protein family 3/N-terminal domain-containing protein</fullName>
    </recommendedName>
</protein>
<proteinExistence type="inferred from homology"/>
<sequence>MKPLSLATAFLSIMIIQTAMARDLSDIFRSGVLRIGTTGDYAPLTLCDKQGRCEGFAIDMAHSLGKYLSQVSGKTMIVEFVRTHWPDLHNDLENDGFDIAMGGITYTEDRDAQFLLSDPVIPSGKVVLMQKSMASAYTGLNDLQLVKQLSTSNLHLVINPGGTNQTFTMKYLPHMRSTLTADNREPFLMLRDHQSDVMITDRTEALYQVKQIPSLMIINDDMFSWTVSHKVYMTQKNNRALLSEVNRWLKETDIQRIQTRWF</sequence>
<feature type="domain" description="Solute-binding protein family 3/N-terminal" evidence="4">
    <location>
        <begin position="32"/>
        <end position="262"/>
    </location>
</feature>
<reference evidence="5 6" key="1">
    <citation type="submission" date="2014-06" db="EMBL/GenBank/DDBJ databases">
        <title>Whole Genome Sequences of Three Symbiotic Endozoicomonas Bacteria.</title>
        <authorList>
            <person name="Neave M.J."/>
            <person name="Apprill A."/>
            <person name="Voolstra C.R."/>
        </authorList>
    </citation>
    <scope>NUCLEOTIDE SEQUENCE [LARGE SCALE GENOMIC DNA]</scope>
    <source>
        <strain evidence="5 6">DSM 22380</strain>
    </source>
</reference>
<evidence type="ECO:0000256" key="1">
    <source>
        <dbReference type="ARBA" id="ARBA00010333"/>
    </source>
</evidence>
<evidence type="ECO:0000313" key="6">
    <source>
        <dbReference type="Proteomes" id="UP000027997"/>
    </source>
</evidence>
<comment type="similarity">
    <text evidence="1">Belongs to the bacterial solute-binding protein 3 family.</text>
</comment>
<accession>A0A081KBW8</accession>
<dbReference type="EMBL" id="JOJP01000001">
    <property type="protein sequence ID" value="KEI71644.1"/>
    <property type="molecule type" value="Genomic_DNA"/>
</dbReference>
<dbReference type="eggNOG" id="COG0834">
    <property type="taxonomic scope" value="Bacteria"/>
</dbReference>
<comment type="caution">
    <text evidence="5">The sequence shown here is derived from an EMBL/GenBank/DDBJ whole genome shotgun (WGS) entry which is preliminary data.</text>
</comment>
<dbReference type="PANTHER" id="PTHR35936:SF19">
    <property type="entry name" value="AMINO-ACID-BINDING PROTEIN YXEM-RELATED"/>
    <property type="match status" value="1"/>
</dbReference>
<dbReference type="SMART" id="SM00062">
    <property type="entry name" value="PBPb"/>
    <property type="match status" value="1"/>
</dbReference>